<sequence length="51" mass="5811">MLEAILKTIGKGKRIDAYCVLDNELEFALVADMEVLRRNGNIDVLFESVRQ</sequence>
<keyword evidence="2" id="KW-1185">Reference proteome</keyword>
<accession>A0ABV6JE73</accession>
<name>A0ABV6JE73_9BACL</name>
<reference evidence="1 2" key="1">
    <citation type="submission" date="2024-09" db="EMBL/GenBank/DDBJ databases">
        <authorList>
            <person name="Sun Q."/>
            <person name="Mori K."/>
        </authorList>
    </citation>
    <scope>NUCLEOTIDE SEQUENCE [LARGE SCALE GENOMIC DNA]</scope>
    <source>
        <strain evidence="1 2">CCM 4839</strain>
    </source>
</reference>
<proteinExistence type="predicted"/>
<evidence type="ECO:0000313" key="1">
    <source>
        <dbReference type="EMBL" id="MFC0394205.1"/>
    </source>
</evidence>
<dbReference type="Proteomes" id="UP001589818">
    <property type="component" value="Unassembled WGS sequence"/>
</dbReference>
<dbReference type="EMBL" id="JBHLVF010000040">
    <property type="protein sequence ID" value="MFC0394205.1"/>
    <property type="molecule type" value="Genomic_DNA"/>
</dbReference>
<evidence type="ECO:0000313" key="2">
    <source>
        <dbReference type="Proteomes" id="UP001589818"/>
    </source>
</evidence>
<gene>
    <name evidence="1" type="ORF">ACFFJ8_22920</name>
</gene>
<dbReference type="RefSeq" id="WP_204822211.1">
    <property type="nucleotide sequence ID" value="NZ_JANHOF010000021.1"/>
</dbReference>
<comment type="caution">
    <text evidence="1">The sequence shown here is derived from an EMBL/GenBank/DDBJ whole genome shotgun (WGS) entry which is preliminary data.</text>
</comment>
<protein>
    <submittedName>
        <fullName evidence="1">Uncharacterized protein</fullName>
    </submittedName>
</protein>
<organism evidence="1 2">
    <name type="scientific">Paenibacillus mendelii</name>
    <dbReference type="NCBI Taxonomy" id="206163"/>
    <lineage>
        <taxon>Bacteria</taxon>
        <taxon>Bacillati</taxon>
        <taxon>Bacillota</taxon>
        <taxon>Bacilli</taxon>
        <taxon>Bacillales</taxon>
        <taxon>Paenibacillaceae</taxon>
        <taxon>Paenibacillus</taxon>
    </lineage>
</organism>